<dbReference type="InterPro" id="IPR050570">
    <property type="entry name" value="Cell_wall_metabolism_enzyme"/>
</dbReference>
<evidence type="ECO:0000259" key="2">
    <source>
        <dbReference type="Pfam" id="PF01551"/>
    </source>
</evidence>
<dbReference type="CDD" id="cd12797">
    <property type="entry name" value="M23_peptidase"/>
    <property type="match status" value="1"/>
</dbReference>
<dbReference type="PANTHER" id="PTHR21666:SF289">
    <property type="entry name" value="L-ALA--D-GLU ENDOPEPTIDASE"/>
    <property type="match status" value="1"/>
</dbReference>
<accession>A0A381DKG6</accession>
<dbReference type="EMBL" id="UFVD01000001">
    <property type="protein sequence ID" value="SUX11135.1"/>
    <property type="molecule type" value="Genomic_DNA"/>
</dbReference>
<evidence type="ECO:0000313" key="4">
    <source>
        <dbReference type="Proteomes" id="UP000254920"/>
    </source>
</evidence>
<evidence type="ECO:0000256" key="1">
    <source>
        <dbReference type="ARBA" id="ARBA00022729"/>
    </source>
</evidence>
<sequence length="458" mass="51573">MARNGRSFGGIIFLIIFVIIGIGCVYLFKSPMFERNAPEVKLDNKIYWNLKNPLPIEVSDDSGIKFIRVSLSDGTNSVTIANETFEIPQKNAKLDIVFPKTGFFGSKNEYTLVVEAVDKSYWKLTGNSTIKKATVSVDTKRPEIYVINQSYSIAKGGAATVVFRANDEQLKRVYIQTNYGKEFIATPFYKEGYYAALVAWPVSEQNFSADVVAEDYAGNISKARIRYFLKNRTYKESSIELKDNFLDGKIEDLANIYAKDPSSLSKLEKFKFVNETLRIGNEDKIREITSKVPDGMLENFDIAPFFPLNNGMAVASFGDHRFYYYGDKKNTISESWHMGIDFASVAQAQITSNNPSQVVFANENGIYGLNLILYHGFGLYSLYGHCSSINVSPGDVFIKKQNIANTGTTGLALGDHLHFGMIVQGIEVRPEEWMDQKWMKENVYDILNSAKKAMVDKK</sequence>
<dbReference type="GO" id="GO:0004222">
    <property type="term" value="F:metalloendopeptidase activity"/>
    <property type="evidence" value="ECO:0007669"/>
    <property type="project" value="TreeGrafter"/>
</dbReference>
<dbReference type="STRING" id="32024.GCA_000788295_01622"/>
<keyword evidence="1" id="KW-0732">Signal</keyword>
<dbReference type="RefSeq" id="WP_089181906.1">
    <property type="nucleotide sequence ID" value="NZ_CP043427.1"/>
</dbReference>
<dbReference type="InterPro" id="IPR016047">
    <property type="entry name" value="M23ase_b-sheet_dom"/>
</dbReference>
<feature type="domain" description="M23ase beta-sheet core" evidence="2">
    <location>
        <begin position="337"/>
        <end position="430"/>
    </location>
</feature>
<dbReference type="GeneID" id="93090002"/>
<dbReference type="OrthoDB" id="9765786at2"/>
<name>A0A381DKG6_9BACT</name>
<dbReference type="Pfam" id="PF01551">
    <property type="entry name" value="Peptidase_M23"/>
    <property type="match status" value="1"/>
</dbReference>
<evidence type="ECO:0000313" key="3">
    <source>
        <dbReference type="EMBL" id="SUX11135.1"/>
    </source>
</evidence>
<dbReference type="AlphaFoldDB" id="A0A381DKG6"/>
<proteinExistence type="predicted"/>
<dbReference type="SUPFAM" id="SSF51261">
    <property type="entry name" value="Duplicated hybrid motif"/>
    <property type="match status" value="1"/>
</dbReference>
<dbReference type="Proteomes" id="UP000254920">
    <property type="component" value="Unassembled WGS sequence"/>
</dbReference>
<dbReference type="PANTHER" id="PTHR21666">
    <property type="entry name" value="PEPTIDASE-RELATED"/>
    <property type="match status" value="1"/>
</dbReference>
<organism evidence="3 4">
    <name type="scientific">Campylobacter sputorum subsp. sputorum</name>
    <dbReference type="NCBI Taxonomy" id="32024"/>
    <lineage>
        <taxon>Bacteria</taxon>
        <taxon>Pseudomonadati</taxon>
        <taxon>Campylobacterota</taxon>
        <taxon>Epsilonproteobacteria</taxon>
        <taxon>Campylobacterales</taxon>
        <taxon>Campylobacteraceae</taxon>
        <taxon>Campylobacter</taxon>
    </lineage>
</organism>
<reference evidence="3 4" key="1">
    <citation type="submission" date="2018-06" db="EMBL/GenBank/DDBJ databases">
        <authorList>
            <consortium name="Pathogen Informatics"/>
            <person name="Doyle S."/>
        </authorList>
    </citation>
    <scope>NUCLEOTIDE SEQUENCE [LARGE SCALE GENOMIC DNA]</scope>
    <source>
        <strain evidence="3 4">NCTC12475</strain>
    </source>
</reference>
<dbReference type="Gene3D" id="2.70.70.10">
    <property type="entry name" value="Glucose Permease (Domain IIA)"/>
    <property type="match status" value="1"/>
</dbReference>
<dbReference type="PROSITE" id="PS51257">
    <property type="entry name" value="PROKAR_LIPOPROTEIN"/>
    <property type="match status" value="1"/>
</dbReference>
<dbReference type="InterPro" id="IPR011055">
    <property type="entry name" value="Dup_hybrid_motif"/>
</dbReference>
<protein>
    <submittedName>
        <fullName evidence="3">Peptidase M23B</fullName>
    </submittedName>
</protein>
<gene>
    <name evidence="3" type="ORF">NCTC12475_01350</name>
</gene>
<keyword evidence="4" id="KW-1185">Reference proteome</keyword>